<dbReference type="Proteomes" id="UP000824120">
    <property type="component" value="Chromosome 8"/>
</dbReference>
<feature type="region of interest" description="Disordered" evidence="1">
    <location>
        <begin position="1"/>
        <end position="34"/>
    </location>
</feature>
<dbReference type="AlphaFoldDB" id="A0A9J5XVC6"/>
<keyword evidence="3" id="KW-1185">Reference proteome</keyword>
<name>A0A9J5XVC6_SOLCO</name>
<reference evidence="2 3" key="1">
    <citation type="submission" date="2020-09" db="EMBL/GenBank/DDBJ databases">
        <title>De no assembly of potato wild relative species, Solanum commersonii.</title>
        <authorList>
            <person name="Cho K."/>
        </authorList>
    </citation>
    <scope>NUCLEOTIDE SEQUENCE [LARGE SCALE GENOMIC DNA]</scope>
    <source>
        <strain evidence="2">LZ3.2</strain>
        <tissue evidence="2">Leaf</tissue>
    </source>
</reference>
<accession>A0A9J5XVC6</accession>
<organism evidence="2 3">
    <name type="scientific">Solanum commersonii</name>
    <name type="common">Commerson's wild potato</name>
    <name type="synonym">Commerson's nightshade</name>
    <dbReference type="NCBI Taxonomy" id="4109"/>
    <lineage>
        <taxon>Eukaryota</taxon>
        <taxon>Viridiplantae</taxon>
        <taxon>Streptophyta</taxon>
        <taxon>Embryophyta</taxon>
        <taxon>Tracheophyta</taxon>
        <taxon>Spermatophyta</taxon>
        <taxon>Magnoliopsida</taxon>
        <taxon>eudicotyledons</taxon>
        <taxon>Gunneridae</taxon>
        <taxon>Pentapetalae</taxon>
        <taxon>asterids</taxon>
        <taxon>lamiids</taxon>
        <taxon>Solanales</taxon>
        <taxon>Solanaceae</taxon>
        <taxon>Solanoideae</taxon>
        <taxon>Solaneae</taxon>
        <taxon>Solanum</taxon>
    </lineage>
</organism>
<evidence type="ECO:0000313" key="3">
    <source>
        <dbReference type="Proteomes" id="UP000824120"/>
    </source>
</evidence>
<comment type="caution">
    <text evidence="2">The sequence shown here is derived from an EMBL/GenBank/DDBJ whole genome shotgun (WGS) entry which is preliminary data.</text>
</comment>
<proteinExistence type="predicted"/>
<gene>
    <name evidence="2" type="ORF">H5410_042212</name>
</gene>
<protein>
    <submittedName>
        <fullName evidence="2">Uncharacterized protein</fullName>
    </submittedName>
</protein>
<sequence length="63" mass="6934">TLPIELVGPDRQTRPFSRSNDPQRIPAHFQGQKSPKSVHEFLVIQNSNTSVKIVATEPVGPEG</sequence>
<evidence type="ECO:0000256" key="1">
    <source>
        <dbReference type="SAM" id="MobiDB-lite"/>
    </source>
</evidence>
<dbReference type="EMBL" id="JACXVP010000008">
    <property type="protein sequence ID" value="KAG5591698.1"/>
    <property type="molecule type" value="Genomic_DNA"/>
</dbReference>
<feature type="non-terminal residue" evidence="2">
    <location>
        <position position="63"/>
    </location>
</feature>
<evidence type="ECO:0000313" key="2">
    <source>
        <dbReference type="EMBL" id="KAG5591698.1"/>
    </source>
</evidence>